<dbReference type="RefSeq" id="WP_102795080.1">
    <property type="nucleotide sequence ID" value="NZ_BAAAEI010000014.1"/>
</dbReference>
<evidence type="ECO:0000256" key="1">
    <source>
        <dbReference type="PROSITE-ProRule" id="PRU00464"/>
    </source>
</evidence>
<keyword evidence="4" id="KW-1185">Reference proteome</keyword>
<proteinExistence type="predicted"/>
<dbReference type="Pfam" id="PF01230">
    <property type="entry name" value="HIT"/>
    <property type="match status" value="1"/>
</dbReference>
<organism evidence="3 4">
    <name type="scientific">Bowmanella denitrificans</name>
    <dbReference type="NCBI Taxonomy" id="366582"/>
    <lineage>
        <taxon>Bacteria</taxon>
        <taxon>Pseudomonadati</taxon>
        <taxon>Pseudomonadota</taxon>
        <taxon>Gammaproteobacteria</taxon>
        <taxon>Alteromonadales</taxon>
        <taxon>Alteromonadaceae</taxon>
        <taxon>Bowmanella</taxon>
    </lineage>
</organism>
<comment type="caution">
    <text evidence="1">Lacks conserved residue(s) required for the propagation of feature annotation.</text>
</comment>
<dbReference type="PROSITE" id="PS51084">
    <property type="entry name" value="HIT_2"/>
    <property type="match status" value="1"/>
</dbReference>
<evidence type="ECO:0000313" key="3">
    <source>
        <dbReference type="EMBL" id="GAA0359979.1"/>
    </source>
</evidence>
<gene>
    <name evidence="3" type="ORF">GCM10009092_25230</name>
</gene>
<accession>A0ABP3H5F4</accession>
<protein>
    <submittedName>
        <fullName evidence="3">HIT domain-containing protein</fullName>
    </submittedName>
</protein>
<feature type="domain" description="HIT" evidence="2">
    <location>
        <begin position="1"/>
        <end position="103"/>
    </location>
</feature>
<dbReference type="InterPro" id="IPR026026">
    <property type="entry name" value="HIT_Hint"/>
</dbReference>
<dbReference type="InterPro" id="IPR011146">
    <property type="entry name" value="HIT-like"/>
</dbReference>
<comment type="caution">
    <text evidence="3">The sequence shown here is derived from an EMBL/GenBank/DDBJ whole genome shotgun (WGS) entry which is preliminary data.</text>
</comment>
<evidence type="ECO:0000313" key="4">
    <source>
        <dbReference type="Proteomes" id="UP001501757"/>
    </source>
</evidence>
<sequence>MFQLDPRLNQDCHLVTELPLCLVLMMNDNQYPWMILVPKIEGAREILDLSIAQQQQLWLESSRLTRVMQQRYAPDKMNIAALGNVVEQLHLHHIARYKKDIAWPAPVWGKYPAKGYDAATAQQEIMAMSELLEDIKA</sequence>
<dbReference type="EMBL" id="BAAAEI010000014">
    <property type="protein sequence ID" value="GAA0359979.1"/>
    <property type="molecule type" value="Genomic_DNA"/>
</dbReference>
<dbReference type="SUPFAM" id="SSF54197">
    <property type="entry name" value="HIT-like"/>
    <property type="match status" value="1"/>
</dbReference>
<dbReference type="PIRSF" id="PIRSF000714">
    <property type="entry name" value="HIT"/>
    <property type="match status" value="1"/>
</dbReference>
<reference evidence="4" key="1">
    <citation type="journal article" date="2019" name="Int. J. Syst. Evol. Microbiol.">
        <title>The Global Catalogue of Microorganisms (GCM) 10K type strain sequencing project: providing services to taxonomists for standard genome sequencing and annotation.</title>
        <authorList>
            <consortium name="The Broad Institute Genomics Platform"/>
            <consortium name="The Broad Institute Genome Sequencing Center for Infectious Disease"/>
            <person name="Wu L."/>
            <person name="Ma J."/>
        </authorList>
    </citation>
    <scope>NUCLEOTIDE SEQUENCE [LARGE SCALE GENOMIC DNA]</scope>
    <source>
        <strain evidence="4">JCM 13378</strain>
    </source>
</reference>
<evidence type="ECO:0000259" key="2">
    <source>
        <dbReference type="PROSITE" id="PS51084"/>
    </source>
</evidence>
<dbReference type="InterPro" id="IPR036265">
    <property type="entry name" value="HIT-like_sf"/>
</dbReference>
<dbReference type="Gene3D" id="3.30.428.10">
    <property type="entry name" value="HIT-like"/>
    <property type="match status" value="1"/>
</dbReference>
<name>A0ABP3H5F4_9ALTE</name>
<dbReference type="Proteomes" id="UP001501757">
    <property type="component" value="Unassembled WGS sequence"/>
</dbReference>